<accession>F8E0Y6</accession>
<name>F8E0Y6_CORRG</name>
<keyword evidence="1" id="KW-0472">Membrane</keyword>
<evidence type="ECO:0000313" key="3">
    <source>
        <dbReference type="Proteomes" id="UP000000492"/>
    </source>
</evidence>
<keyword evidence="3" id="KW-1185">Reference proteome</keyword>
<evidence type="ECO:0000256" key="1">
    <source>
        <dbReference type="SAM" id="Phobius"/>
    </source>
</evidence>
<dbReference type="KEGG" id="crd:CRES_1713"/>
<dbReference type="Pfam" id="PF05437">
    <property type="entry name" value="AzlD"/>
    <property type="match status" value="1"/>
</dbReference>
<dbReference type="HOGENOM" id="CLU_2786854_0_0_11"/>
<dbReference type="EMBL" id="CP002857">
    <property type="protein sequence ID" value="AEI10065.1"/>
    <property type="molecule type" value="Genomic_DNA"/>
</dbReference>
<dbReference type="InterPro" id="IPR008407">
    <property type="entry name" value="Brnchd-chn_aa_trnsp_AzlD"/>
</dbReference>
<keyword evidence="1" id="KW-0812">Transmembrane</keyword>
<proteinExistence type="predicted"/>
<sequence>MTQVMAYMPLGIMLILVVYTFLVAESSQQAIRLGIGALAALALEIKFGNTLLSFVSGLVVFSLTALYI</sequence>
<protein>
    <submittedName>
        <fullName evidence="2">Membrane protein</fullName>
    </submittedName>
</protein>
<keyword evidence="1" id="KW-1133">Transmembrane helix</keyword>
<gene>
    <name evidence="2" type="ordered locus">CRES_1713</name>
</gene>
<reference evidence="2 3" key="1">
    <citation type="journal article" date="2012" name="BMC Genomics">
        <title>Complete genome sequence, lifestyle, and multi-drug resistance of the human pathogen Corynebacterium resistens DSM 45100 isolated from blood samples of a leukemia patient.</title>
        <authorList>
            <person name="Schroder J."/>
            <person name="Maus I."/>
            <person name="Meyer K."/>
            <person name="Wordemann S."/>
            <person name="Blom J."/>
            <person name="Jaenicke S."/>
            <person name="Schneider J."/>
            <person name="Trost E."/>
            <person name="Tauch A."/>
        </authorList>
    </citation>
    <scope>NUCLEOTIDE SEQUENCE [LARGE SCALE GENOMIC DNA]</scope>
    <source>
        <strain evidence="3">DSM 45100 / JCM 12819 / CCUG 50093 / GTC 2026 / SICGH 158</strain>
    </source>
</reference>
<dbReference type="AlphaFoldDB" id="F8E0Y6"/>
<organism evidence="2 3">
    <name type="scientific">Corynebacterium resistens (strain DSM 45100 / JCM 12819 / GTC 2026 / SICGH 158)</name>
    <dbReference type="NCBI Taxonomy" id="662755"/>
    <lineage>
        <taxon>Bacteria</taxon>
        <taxon>Bacillati</taxon>
        <taxon>Actinomycetota</taxon>
        <taxon>Actinomycetes</taxon>
        <taxon>Mycobacteriales</taxon>
        <taxon>Corynebacteriaceae</taxon>
        <taxon>Corynebacterium</taxon>
    </lineage>
</organism>
<dbReference type="Proteomes" id="UP000000492">
    <property type="component" value="Chromosome"/>
</dbReference>
<evidence type="ECO:0000313" key="2">
    <source>
        <dbReference type="EMBL" id="AEI10065.1"/>
    </source>
</evidence>
<feature type="transmembrane region" description="Helical" evidence="1">
    <location>
        <begin position="6"/>
        <end position="24"/>
    </location>
</feature>
<feature type="transmembrane region" description="Helical" evidence="1">
    <location>
        <begin position="45"/>
        <end position="67"/>
    </location>
</feature>